<dbReference type="AlphaFoldDB" id="D7FZ61"/>
<feature type="domain" description="Thioredoxin" evidence="3">
    <location>
        <begin position="61"/>
        <end position="176"/>
    </location>
</feature>
<proteinExistence type="predicted"/>
<evidence type="ECO:0000259" key="3">
    <source>
        <dbReference type="PROSITE" id="PS51352"/>
    </source>
</evidence>
<dbReference type="SUPFAM" id="SSF52833">
    <property type="entry name" value="Thioredoxin-like"/>
    <property type="match status" value="1"/>
</dbReference>
<dbReference type="eggNOG" id="KOG0910">
    <property type="taxonomic scope" value="Eukaryota"/>
</dbReference>
<dbReference type="InParanoid" id="D7FZ61"/>
<feature type="compositionally biased region" description="Polar residues" evidence="1">
    <location>
        <begin position="51"/>
        <end position="60"/>
    </location>
</feature>
<feature type="compositionally biased region" description="Low complexity" evidence="1">
    <location>
        <begin position="200"/>
        <end position="210"/>
    </location>
</feature>
<feature type="region of interest" description="Disordered" evidence="1">
    <location>
        <begin position="35"/>
        <end position="63"/>
    </location>
</feature>
<dbReference type="GO" id="GO:0015035">
    <property type="term" value="F:protein-disulfide reductase activity"/>
    <property type="evidence" value="ECO:0007669"/>
    <property type="project" value="TreeGrafter"/>
</dbReference>
<dbReference type="Proteomes" id="UP000002630">
    <property type="component" value="Linkage Group LG15"/>
</dbReference>
<dbReference type="CDD" id="cd02947">
    <property type="entry name" value="TRX_family"/>
    <property type="match status" value="1"/>
</dbReference>
<reference evidence="4 5" key="1">
    <citation type="journal article" date="2010" name="Nature">
        <title>The Ectocarpus genome and the independent evolution of multicellularity in brown algae.</title>
        <authorList>
            <person name="Cock J.M."/>
            <person name="Sterck L."/>
            <person name="Rouze P."/>
            <person name="Scornet D."/>
            <person name="Allen A.E."/>
            <person name="Amoutzias G."/>
            <person name="Anthouard V."/>
            <person name="Artiguenave F."/>
            <person name="Aury J.M."/>
            <person name="Badger J.H."/>
            <person name="Beszteri B."/>
            <person name="Billiau K."/>
            <person name="Bonnet E."/>
            <person name="Bothwell J.H."/>
            <person name="Bowler C."/>
            <person name="Boyen C."/>
            <person name="Brownlee C."/>
            <person name="Carrano C.J."/>
            <person name="Charrier B."/>
            <person name="Cho G.Y."/>
            <person name="Coelho S.M."/>
            <person name="Collen J."/>
            <person name="Corre E."/>
            <person name="Da Silva C."/>
            <person name="Delage L."/>
            <person name="Delaroque N."/>
            <person name="Dittami S.M."/>
            <person name="Doulbeau S."/>
            <person name="Elias M."/>
            <person name="Farnham G."/>
            <person name="Gachon C.M."/>
            <person name="Gschloessl B."/>
            <person name="Heesch S."/>
            <person name="Jabbari K."/>
            <person name="Jubin C."/>
            <person name="Kawai H."/>
            <person name="Kimura K."/>
            <person name="Kloareg B."/>
            <person name="Kupper F.C."/>
            <person name="Lang D."/>
            <person name="Le Bail A."/>
            <person name="Leblanc C."/>
            <person name="Lerouge P."/>
            <person name="Lohr M."/>
            <person name="Lopez P.J."/>
            <person name="Martens C."/>
            <person name="Maumus F."/>
            <person name="Michel G."/>
            <person name="Miranda-Saavedra D."/>
            <person name="Morales J."/>
            <person name="Moreau H."/>
            <person name="Motomura T."/>
            <person name="Nagasato C."/>
            <person name="Napoli C.A."/>
            <person name="Nelson D.R."/>
            <person name="Nyvall-Collen P."/>
            <person name="Peters A.F."/>
            <person name="Pommier C."/>
            <person name="Potin P."/>
            <person name="Poulain J."/>
            <person name="Quesneville H."/>
            <person name="Read B."/>
            <person name="Rensing S.A."/>
            <person name="Ritter A."/>
            <person name="Rousvoal S."/>
            <person name="Samanta M."/>
            <person name="Samson G."/>
            <person name="Schroeder D.C."/>
            <person name="Segurens B."/>
            <person name="Strittmatter M."/>
            <person name="Tonon T."/>
            <person name="Tregear J.W."/>
            <person name="Valentin K."/>
            <person name="von Dassow P."/>
            <person name="Yamagishi T."/>
            <person name="Van de Peer Y."/>
            <person name="Wincker P."/>
        </authorList>
    </citation>
    <scope>NUCLEOTIDE SEQUENCE [LARGE SCALE GENOMIC DNA]</scope>
    <source>
        <strain evidence="5">Ec32 / CCAP1310/4</strain>
    </source>
</reference>
<evidence type="ECO:0000256" key="2">
    <source>
        <dbReference type="SAM" id="SignalP"/>
    </source>
</evidence>
<evidence type="ECO:0000256" key="1">
    <source>
        <dbReference type="SAM" id="MobiDB-lite"/>
    </source>
</evidence>
<dbReference type="InterPro" id="IPR036249">
    <property type="entry name" value="Thioredoxin-like_sf"/>
</dbReference>
<feature type="compositionally biased region" description="Low complexity" evidence="1">
    <location>
        <begin position="219"/>
        <end position="234"/>
    </location>
</feature>
<dbReference type="OrthoDB" id="2121326at2759"/>
<keyword evidence="2" id="KW-0732">Signal</keyword>
<accession>D7FZ61</accession>
<feature type="chain" id="PRO_5003095928" evidence="2">
    <location>
        <begin position="22"/>
        <end position="234"/>
    </location>
</feature>
<evidence type="ECO:0000313" key="4">
    <source>
        <dbReference type="EMBL" id="CBJ32678.1"/>
    </source>
</evidence>
<protein>
    <submittedName>
        <fullName evidence="4">Thioredoxin-related protein</fullName>
    </submittedName>
</protein>
<dbReference type="EMBL" id="FN649740">
    <property type="protein sequence ID" value="CBJ32678.1"/>
    <property type="molecule type" value="Genomic_DNA"/>
</dbReference>
<dbReference type="OMA" id="MMTHRIS"/>
<dbReference type="GO" id="GO:0005737">
    <property type="term" value="C:cytoplasm"/>
    <property type="evidence" value="ECO:0007669"/>
    <property type="project" value="TreeGrafter"/>
</dbReference>
<dbReference type="PANTHER" id="PTHR45663">
    <property type="entry name" value="GEO12009P1"/>
    <property type="match status" value="1"/>
</dbReference>
<sequence length="234" mass="24905">MASLLMLATAVLLTLVGPGAAFIISPVSSTRALQRRLSSPTGIRNRDASQRDSSNTNCATSRRGRTAMQAAARLVTGEELEVELTEWELPMILDVFATWCGPCIQLKPEIEKLSQALEGKCRVLKLDSDEEEDMAGALNIYGLPTVIYMKDGKIQHRTEGFLPAEEMLQLADIHLFGKPPPEVTDPADDLFIDADACKPPAAAAGDAPSACTPPPPTDTCPSPSADASSSASEP</sequence>
<gene>
    <name evidence="4" type="ORF">Esi_0355_0026</name>
</gene>
<dbReference type="PANTHER" id="PTHR45663:SF3">
    <property type="entry name" value="THIOREDOXIN DOMAIN-CONTAINING PROTEIN"/>
    <property type="match status" value="1"/>
</dbReference>
<dbReference type="Pfam" id="PF00085">
    <property type="entry name" value="Thioredoxin"/>
    <property type="match status" value="1"/>
</dbReference>
<feature type="signal peptide" evidence="2">
    <location>
        <begin position="1"/>
        <end position="21"/>
    </location>
</feature>
<dbReference type="STRING" id="2880.D7FZ61"/>
<keyword evidence="5" id="KW-1185">Reference proteome</keyword>
<feature type="region of interest" description="Disordered" evidence="1">
    <location>
        <begin position="200"/>
        <end position="234"/>
    </location>
</feature>
<name>D7FZ61_ECTSI</name>
<dbReference type="PROSITE" id="PS51352">
    <property type="entry name" value="THIOREDOXIN_2"/>
    <property type="match status" value="1"/>
</dbReference>
<dbReference type="Gene3D" id="3.40.30.10">
    <property type="entry name" value="Glutaredoxin"/>
    <property type="match status" value="1"/>
</dbReference>
<organism evidence="4 5">
    <name type="scientific">Ectocarpus siliculosus</name>
    <name type="common">Brown alga</name>
    <name type="synonym">Conferva siliculosa</name>
    <dbReference type="NCBI Taxonomy" id="2880"/>
    <lineage>
        <taxon>Eukaryota</taxon>
        <taxon>Sar</taxon>
        <taxon>Stramenopiles</taxon>
        <taxon>Ochrophyta</taxon>
        <taxon>PX clade</taxon>
        <taxon>Phaeophyceae</taxon>
        <taxon>Ectocarpales</taxon>
        <taxon>Ectocarpaceae</taxon>
        <taxon>Ectocarpus</taxon>
    </lineage>
</organism>
<dbReference type="EMBL" id="FN648548">
    <property type="protein sequence ID" value="CBJ32678.1"/>
    <property type="molecule type" value="Genomic_DNA"/>
</dbReference>
<evidence type="ECO:0000313" key="5">
    <source>
        <dbReference type="Proteomes" id="UP000002630"/>
    </source>
</evidence>
<dbReference type="InterPro" id="IPR013766">
    <property type="entry name" value="Thioredoxin_domain"/>
</dbReference>